<evidence type="ECO:0000313" key="3">
    <source>
        <dbReference type="Proteomes" id="UP000646308"/>
    </source>
</evidence>
<keyword evidence="1" id="KW-0812">Transmembrane</keyword>
<evidence type="ECO:0000313" key="2">
    <source>
        <dbReference type="EMBL" id="NJI03257.1"/>
    </source>
</evidence>
<comment type="caution">
    <text evidence="2">The sequence shown here is derived from an EMBL/GenBank/DDBJ whole genome shotgun (WGS) entry which is preliminary data.</text>
</comment>
<proteinExistence type="predicted"/>
<feature type="transmembrane region" description="Helical" evidence="1">
    <location>
        <begin position="26"/>
        <end position="55"/>
    </location>
</feature>
<sequence length="63" mass="7011">MSVKDVIKQSWEDLKSLEFNFQNLCILAIATIIASTIISPLLGIPIGLLGSAYYIQSRKRNKS</sequence>
<dbReference type="AlphaFoldDB" id="A0A2T4MKE1"/>
<keyword evidence="1" id="KW-0472">Membrane</keyword>
<evidence type="ECO:0000256" key="1">
    <source>
        <dbReference type="SAM" id="Phobius"/>
    </source>
</evidence>
<reference evidence="2" key="1">
    <citation type="submission" date="2019-11" db="EMBL/GenBank/DDBJ databases">
        <title>Whole genome comparisons of Staphylococcus agnetis isolates from cattle and chickens.</title>
        <authorList>
            <person name="Rhoads D."/>
            <person name="Shwani A."/>
            <person name="Adkins P."/>
            <person name="Calcutt M."/>
            <person name="Middleton J."/>
        </authorList>
    </citation>
    <scope>NUCLEOTIDE SEQUENCE</scope>
    <source>
        <strain evidence="2">1387</strain>
    </source>
</reference>
<accession>A0A2T4MKE1</accession>
<dbReference type="InterPro" id="IPR049869">
    <property type="entry name" value="VraH"/>
</dbReference>
<protein>
    <submittedName>
        <fullName evidence="2">VraH family protein</fullName>
    </submittedName>
</protein>
<dbReference type="NCBIfam" id="NF033835">
    <property type="entry name" value="VraH_fam"/>
    <property type="match status" value="1"/>
</dbReference>
<organism evidence="2 3">
    <name type="scientific">Staphylococcus agnetis</name>
    <dbReference type="NCBI Taxonomy" id="985762"/>
    <lineage>
        <taxon>Bacteria</taxon>
        <taxon>Bacillati</taxon>
        <taxon>Bacillota</taxon>
        <taxon>Bacilli</taxon>
        <taxon>Bacillales</taxon>
        <taxon>Staphylococcaceae</taxon>
        <taxon>Staphylococcus</taxon>
    </lineage>
</organism>
<gene>
    <name evidence="2" type="ORF">GLV84_10500</name>
</gene>
<name>A0A2T4MKE1_9STAP</name>
<dbReference type="Proteomes" id="UP000646308">
    <property type="component" value="Unassembled WGS sequence"/>
</dbReference>
<dbReference type="EMBL" id="WMFL01000082">
    <property type="protein sequence ID" value="NJI03257.1"/>
    <property type="molecule type" value="Genomic_DNA"/>
</dbReference>
<keyword evidence="1" id="KW-1133">Transmembrane helix</keyword>
<dbReference type="GeneID" id="57691301"/>
<dbReference type="RefSeq" id="WP_107368870.1">
    <property type="nucleotide sequence ID" value="NZ_CP045927.1"/>
</dbReference>